<feature type="binding site" evidence="7">
    <location>
        <position position="84"/>
    </location>
    <ligand>
        <name>substrate</name>
    </ligand>
</feature>
<keyword evidence="2 7" id="KW-0808">Transferase</keyword>
<dbReference type="STRING" id="99656.SAMN05421659_10270"/>
<keyword evidence="1 7" id="KW-0028">Amino-acid biosynthesis</keyword>
<name>A0A1I0MSU2_9FIRM</name>
<comment type="catalytic activity">
    <reaction evidence="7">
        <text>shikimate + ATP = 3-phosphoshikimate + ADP + H(+)</text>
        <dbReference type="Rhea" id="RHEA:13121"/>
        <dbReference type="ChEBI" id="CHEBI:15378"/>
        <dbReference type="ChEBI" id="CHEBI:30616"/>
        <dbReference type="ChEBI" id="CHEBI:36208"/>
        <dbReference type="ChEBI" id="CHEBI:145989"/>
        <dbReference type="ChEBI" id="CHEBI:456216"/>
        <dbReference type="EC" id="2.7.1.71"/>
    </reaction>
</comment>
<comment type="subcellular location">
    <subcellularLocation>
        <location evidence="7">Cytoplasm</location>
    </subcellularLocation>
</comment>
<dbReference type="Pfam" id="PF01202">
    <property type="entry name" value="SKI"/>
    <property type="match status" value="1"/>
</dbReference>
<feature type="binding site" evidence="7">
    <location>
        <begin position="15"/>
        <end position="20"/>
    </location>
    <ligand>
        <name>ATP</name>
        <dbReference type="ChEBI" id="CHEBI:30616"/>
    </ligand>
</feature>
<feature type="binding site" evidence="7">
    <location>
        <position position="61"/>
    </location>
    <ligand>
        <name>substrate</name>
    </ligand>
</feature>
<feature type="binding site" evidence="7">
    <location>
        <position position="141"/>
    </location>
    <ligand>
        <name>substrate</name>
    </ligand>
</feature>
<dbReference type="Gene3D" id="3.40.50.300">
    <property type="entry name" value="P-loop containing nucleotide triphosphate hydrolases"/>
    <property type="match status" value="1"/>
</dbReference>
<evidence type="ECO:0000256" key="5">
    <source>
        <dbReference type="ARBA" id="ARBA00022840"/>
    </source>
</evidence>
<dbReference type="InterPro" id="IPR031322">
    <property type="entry name" value="Shikimate/glucono_kinase"/>
</dbReference>
<dbReference type="HAMAP" id="MF_00109">
    <property type="entry name" value="Shikimate_kinase"/>
    <property type="match status" value="1"/>
</dbReference>
<dbReference type="RefSeq" id="WP_242940943.1">
    <property type="nucleotide sequence ID" value="NZ_FOJI01000002.1"/>
</dbReference>
<protein>
    <recommendedName>
        <fullName evidence="7">Shikimate kinase</fullName>
        <shortName evidence="7">SK</shortName>
        <ecNumber evidence="7">2.7.1.71</ecNumber>
    </recommendedName>
</protein>
<keyword evidence="7" id="KW-0460">Magnesium</keyword>
<keyword evidence="6 7" id="KW-0057">Aromatic amino acid biosynthesis</keyword>
<dbReference type="PANTHER" id="PTHR21087">
    <property type="entry name" value="SHIKIMATE KINASE"/>
    <property type="match status" value="1"/>
</dbReference>
<dbReference type="AlphaFoldDB" id="A0A1I0MSU2"/>
<dbReference type="GO" id="GO:0009423">
    <property type="term" value="P:chorismate biosynthetic process"/>
    <property type="evidence" value="ECO:0007669"/>
    <property type="project" value="UniProtKB-UniRule"/>
</dbReference>
<comment type="cofactor">
    <cofactor evidence="7">
        <name>Mg(2+)</name>
        <dbReference type="ChEBI" id="CHEBI:18420"/>
    </cofactor>
    <text evidence="7">Binds 1 Mg(2+) ion per subunit.</text>
</comment>
<keyword evidence="7" id="KW-0963">Cytoplasm</keyword>
<evidence type="ECO:0000313" key="9">
    <source>
        <dbReference type="Proteomes" id="UP000199701"/>
    </source>
</evidence>
<dbReference type="PANTHER" id="PTHR21087:SF16">
    <property type="entry name" value="SHIKIMATE KINASE 1, CHLOROPLASTIC"/>
    <property type="match status" value="1"/>
</dbReference>
<evidence type="ECO:0000256" key="1">
    <source>
        <dbReference type="ARBA" id="ARBA00022605"/>
    </source>
</evidence>
<sequence length="183" mass="20942">MSNSRNNLVFIGFMGCGKTTLGKWISQNVSMTFYDSDEYIESKQNREIKEIFATEGEKYFRDLETETIKEMNEKFSNSVISVGGGLPLREENRALLKNLGIVIYLRATEDTLVHRLAYDTKRPLLAGSDIRIKVHDLMMQRANIYEDIAQIIVDTDDKTYEQIYNEIEDIILAKASTLLGGKK</sequence>
<dbReference type="GO" id="GO:0009073">
    <property type="term" value="P:aromatic amino acid family biosynthetic process"/>
    <property type="evidence" value="ECO:0007669"/>
    <property type="project" value="UniProtKB-KW"/>
</dbReference>
<evidence type="ECO:0000256" key="4">
    <source>
        <dbReference type="ARBA" id="ARBA00022777"/>
    </source>
</evidence>
<dbReference type="InterPro" id="IPR027417">
    <property type="entry name" value="P-loop_NTPase"/>
</dbReference>
<dbReference type="CDD" id="cd00464">
    <property type="entry name" value="SK"/>
    <property type="match status" value="1"/>
</dbReference>
<feature type="binding site" evidence="7">
    <location>
        <position position="37"/>
    </location>
    <ligand>
        <name>substrate</name>
    </ligand>
</feature>
<evidence type="ECO:0000313" key="8">
    <source>
        <dbReference type="EMBL" id="SEV90997.1"/>
    </source>
</evidence>
<comment type="pathway">
    <text evidence="7">Metabolic intermediate biosynthesis; chorismate biosynthesis; chorismate from D-erythrose 4-phosphate and phosphoenolpyruvate: step 5/7.</text>
</comment>
<dbReference type="UniPathway" id="UPA00053">
    <property type="reaction ID" value="UER00088"/>
</dbReference>
<keyword evidence="4 7" id="KW-0418">Kinase</keyword>
<dbReference type="GO" id="GO:0000287">
    <property type="term" value="F:magnesium ion binding"/>
    <property type="evidence" value="ECO:0007669"/>
    <property type="project" value="UniProtKB-UniRule"/>
</dbReference>
<dbReference type="PROSITE" id="PS51257">
    <property type="entry name" value="PROKAR_LIPOPROTEIN"/>
    <property type="match status" value="1"/>
</dbReference>
<evidence type="ECO:0000256" key="2">
    <source>
        <dbReference type="ARBA" id="ARBA00022679"/>
    </source>
</evidence>
<keyword evidence="3 7" id="KW-0547">Nucleotide-binding</keyword>
<proteinExistence type="inferred from homology"/>
<evidence type="ECO:0000256" key="3">
    <source>
        <dbReference type="ARBA" id="ARBA00022741"/>
    </source>
</evidence>
<feature type="binding site" evidence="7">
    <location>
        <position position="19"/>
    </location>
    <ligand>
        <name>Mg(2+)</name>
        <dbReference type="ChEBI" id="CHEBI:18420"/>
    </ligand>
</feature>
<organism evidence="8 9">
    <name type="scientific">[Clostridium] fimetarium</name>
    <dbReference type="NCBI Taxonomy" id="99656"/>
    <lineage>
        <taxon>Bacteria</taxon>
        <taxon>Bacillati</taxon>
        <taxon>Bacillota</taxon>
        <taxon>Clostridia</taxon>
        <taxon>Lachnospirales</taxon>
        <taxon>Lachnospiraceae</taxon>
    </lineage>
</organism>
<dbReference type="GO" id="GO:0008652">
    <property type="term" value="P:amino acid biosynthetic process"/>
    <property type="evidence" value="ECO:0007669"/>
    <property type="project" value="UniProtKB-KW"/>
</dbReference>
<dbReference type="SUPFAM" id="SSF52540">
    <property type="entry name" value="P-loop containing nucleoside triphosphate hydrolases"/>
    <property type="match status" value="1"/>
</dbReference>
<dbReference type="InterPro" id="IPR000623">
    <property type="entry name" value="Shikimate_kinase/TSH1"/>
</dbReference>
<dbReference type="EMBL" id="FOJI01000002">
    <property type="protein sequence ID" value="SEV90997.1"/>
    <property type="molecule type" value="Genomic_DNA"/>
</dbReference>
<comment type="similarity">
    <text evidence="7">Belongs to the shikimate kinase family.</text>
</comment>
<dbReference type="PRINTS" id="PR01100">
    <property type="entry name" value="SHIKIMTKNASE"/>
</dbReference>
<dbReference type="GO" id="GO:0004765">
    <property type="term" value="F:shikimate kinase activity"/>
    <property type="evidence" value="ECO:0007669"/>
    <property type="project" value="UniProtKB-UniRule"/>
</dbReference>
<evidence type="ECO:0000256" key="6">
    <source>
        <dbReference type="ARBA" id="ARBA00023141"/>
    </source>
</evidence>
<dbReference type="Proteomes" id="UP000199701">
    <property type="component" value="Unassembled WGS sequence"/>
</dbReference>
<dbReference type="EC" id="2.7.1.71" evidence="7"/>
<keyword evidence="5 7" id="KW-0067">ATP-binding</keyword>
<dbReference type="GO" id="GO:0005524">
    <property type="term" value="F:ATP binding"/>
    <property type="evidence" value="ECO:0007669"/>
    <property type="project" value="UniProtKB-UniRule"/>
</dbReference>
<reference evidence="8 9" key="1">
    <citation type="submission" date="2016-10" db="EMBL/GenBank/DDBJ databases">
        <authorList>
            <person name="de Groot N.N."/>
        </authorList>
    </citation>
    <scope>NUCLEOTIDE SEQUENCE [LARGE SCALE GENOMIC DNA]</scope>
    <source>
        <strain evidence="8 9">DSM 9179</strain>
    </source>
</reference>
<comment type="subunit">
    <text evidence="7">Monomer.</text>
</comment>
<keyword evidence="7" id="KW-0479">Metal-binding</keyword>
<keyword evidence="9" id="KW-1185">Reference proteome</keyword>
<accession>A0A1I0MSU2</accession>
<gene>
    <name evidence="7" type="primary">aroK</name>
    <name evidence="8" type="ORF">SAMN05421659_10270</name>
</gene>
<comment type="function">
    <text evidence="7">Catalyzes the specific phosphorylation of the 3-hydroxyl group of shikimic acid using ATP as a cosubstrate.</text>
</comment>
<evidence type="ECO:0000256" key="7">
    <source>
        <dbReference type="HAMAP-Rule" id="MF_00109"/>
    </source>
</evidence>
<comment type="caution">
    <text evidence="7">Lacks conserved residue(s) required for the propagation of feature annotation.</text>
</comment>
<feature type="binding site" evidence="7">
    <location>
        <position position="122"/>
    </location>
    <ligand>
        <name>ATP</name>
        <dbReference type="ChEBI" id="CHEBI:30616"/>
    </ligand>
</feature>
<dbReference type="GO" id="GO:0005829">
    <property type="term" value="C:cytosol"/>
    <property type="evidence" value="ECO:0007669"/>
    <property type="project" value="TreeGrafter"/>
</dbReference>